<dbReference type="OrthoDB" id="4558186at2"/>
<accession>A0A318K1F0</accession>
<evidence type="ECO:0000313" key="1">
    <source>
        <dbReference type="EMBL" id="PXX64098.1"/>
    </source>
</evidence>
<comment type="caution">
    <text evidence="1">The sequence shown here is derived from an EMBL/GenBank/DDBJ whole genome shotgun (WGS) entry which is preliminary data.</text>
</comment>
<keyword evidence="2" id="KW-1185">Reference proteome</keyword>
<evidence type="ECO:0000313" key="2">
    <source>
        <dbReference type="Proteomes" id="UP000247569"/>
    </source>
</evidence>
<proteinExistence type="predicted"/>
<protein>
    <submittedName>
        <fullName evidence="1">Uncharacterized protein</fullName>
    </submittedName>
</protein>
<reference evidence="1 2" key="1">
    <citation type="submission" date="2018-05" db="EMBL/GenBank/DDBJ databases">
        <title>Genomic Encyclopedia of Type Strains, Phase IV (KMG-IV): sequencing the most valuable type-strain genomes for metagenomic binning, comparative biology and taxonomic classification.</title>
        <authorList>
            <person name="Goeker M."/>
        </authorList>
    </citation>
    <scope>NUCLEOTIDE SEQUENCE [LARGE SCALE GENOMIC DNA]</scope>
    <source>
        <strain evidence="1 2">DSM 44704</strain>
    </source>
</reference>
<dbReference type="Proteomes" id="UP000247569">
    <property type="component" value="Unassembled WGS sequence"/>
</dbReference>
<gene>
    <name evidence="1" type="ORF">DFR70_105280</name>
</gene>
<dbReference type="EMBL" id="QJKF01000005">
    <property type="protein sequence ID" value="PXX64098.1"/>
    <property type="molecule type" value="Genomic_DNA"/>
</dbReference>
<dbReference type="AlphaFoldDB" id="A0A318K1F0"/>
<dbReference type="RefSeq" id="WP_040737480.1">
    <property type="nucleotide sequence ID" value="NZ_QJKF01000005.1"/>
</dbReference>
<organism evidence="1 2">
    <name type="scientific">Nocardia tenerifensis</name>
    <dbReference type="NCBI Taxonomy" id="228006"/>
    <lineage>
        <taxon>Bacteria</taxon>
        <taxon>Bacillati</taxon>
        <taxon>Actinomycetota</taxon>
        <taxon>Actinomycetes</taxon>
        <taxon>Mycobacteriales</taxon>
        <taxon>Nocardiaceae</taxon>
        <taxon>Nocardia</taxon>
    </lineage>
</organism>
<sequence length="61" mass="6966">MQTSLDIRDLWSSQHRDCTMVPMDLDMEIAEFVRTTHAGHGPECCQYLAASAYYFEHAEVG</sequence>
<name>A0A318K1F0_9NOCA</name>